<dbReference type="Proteomes" id="UP000284177">
    <property type="component" value="Unassembled WGS sequence"/>
</dbReference>
<reference evidence="4 5" key="1">
    <citation type="submission" date="2016-08" db="EMBL/GenBank/DDBJ databases">
        <title>Novel Firmicutes and Novel Genomes.</title>
        <authorList>
            <person name="Poppleton D.I."/>
            <person name="Gribaldo S."/>
        </authorList>
    </citation>
    <scope>NUCLEOTIDE SEQUENCE [LARGE SCALE GENOMIC DNA]</scope>
    <source>
        <strain evidence="4 5">CTT3</strain>
    </source>
</reference>
<comment type="caution">
    <text evidence="4">The sequence shown here is derived from an EMBL/GenBank/DDBJ whole genome shotgun (WGS) entry which is preliminary data.</text>
</comment>
<dbReference type="GO" id="GO:0032259">
    <property type="term" value="P:methylation"/>
    <property type="evidence" value="ECO:0007669"/>
    <property type="project" value="UniProtKB-KW"/>
</dbReference>
<dbReference type="GO" id="GO:0008168">
    <property type="term" value="F:methyltransferase activity"/>
    <property type="evidence" value="ECO:0007669"/>
    <property type="project" value="UniProtKB-KW"/>
</dbReference>
<sequence>MNELVYKPIGIIRSPFTEPKGTPIQPSGAIDIEGKIEVFPEYKEGLKDIEGFSHIILLYHFHLVKKSTLLAKPFMDDKKHGIFAIRGPSRPNPIGLSIVRLEKVEENTLYIKDVDIIDGTPLLDIKPYVPKFDIKEVKKIGWLEKNVHKVTSMKDDGRFVNE</sequence>
<feature type="domain" description="TsaA-like" evidence="3">
    <location>
        <begin position="6"/>
        <end position="137"/>
    </location>
</feature>
<proteinExistence type="inferred from homology"/>
<keyword evidence="1" id="KW-0949">S-adenosyl-L-methionine</keyword>
<organism evidence="4 5">
    <name type="scientific">Thermohalobacter berrensis</name>
    <dbReference type="NCBI Taxonomy" id="99594"/>
    <lineage>
        <taxon>Bacteria</taxon>
        <taxon>Bacillati</taxon>
        <taxon>Bacillota</taxon>
        <taxon>Tissierellia</taxon>
        <taxon>Tissierellales</taxon>
        <taxon>Thermohalobacteraceae</taxon>
        <taxon>Thermohalobacter</taxon>
    </lineage>
</organism>
<evidence type="ECO:0000259" key="3">
    <source>
        <dbReference type="PROSITE" id="PS51668"/>
    </source>
</evidence>
<dbReference type="NCBIfam" id="TIGR00104">
    <property type="entry name" value="tRNA_TsaA"/>
    <property type="match status" value="1"/>
</dbReference>
<protein>
    <submittedName>
        <fullName evidence="4">tRNA-Thr(GGU) m(6)t(6)A37 methyltransferase TsaA</fullName>
    </submittedName>
</protein>
<dbReference type="OrthoDB" id="9804309at2"/>
<dbReference type="InterPro" id="IPR023370">
    <property type="entry name" value="TrmO-like_N"/>
</dbReference>
<dbReference type="PANTHER" id="PTHR12818">
    <property type="entry name" value="TRNA (ADENINE(37)-N6)-METHYLTRANSFERASE"/>
    <property type="match status" value="1"/>
</dbReference>
<dbReference type="SUPFAM" id="SSF118196">
    <property type="entry name" value="YaeB-like"/>
    <property type="match status" value="1"/>
</dbReference>
<evidence type="ECO:0000313" key="4">
    <source>
        <dbReference type="EMBL" id="RKD30024.1"/>
    </source>
</evidence>
<keyword evidence="4" id="KW-0489">Methyltransferase</keyword>
<dbReference type="CDD" id="cd09281">
    <property type="entry name" value="UPF0066"/>
    <property type="match status" value="1"/>
</dbReference>
<dbReference type="Gene3D" id="2.40.30.70">
    <property type="entry name" value="YaeB-like"/>
    <property type="match status" value="1"/>
</dbReference>
<dbReference type="InterPro" id="IPR036413">
    <property type="entry name" value="YaeB-like_sf"/>
</dbReference>
<evidence type="ECO:0000256" key="1">
    <source>
        <dbReference type="ARBA" id="ARBA00022691"/>
    </source>
</evidence>
<dbReference type="EMBL" id="MCIB01000036">
    <property type="protein sequence ID" value="RKD30024.1"/>
    <property type="molecule type" value="Genomic_DNA"/>
</dbReference>
<dbReference type="PROSITE" id="PS51668">
    <property type="entry name" value="TSAA_2"/>
    <property type="match status" value="1"/>
</dbReference>
<comment type="similarity">
    <text evidence="2">Belongs to the tRNA methyltransferase O family.</text>
</comment>
<keyword evidence="4" id="KW-0808">Transferase</keyword>
<evidence type="ECO:0000313" key="5">
    <source>
        <dbReference type="Proteomes" id="UP000284177"/>
    </source>
</evidence>
<gene>
    <name evidence="4" type="ORF">BET03_04785</name>
</gene>
<dbReference type="InterPro" id="IPR040372">
    <property type="entry name" value="YaeB-like"/>
</dbReference>
<evidence type="ECO:0000256" key="2">
    <source>
        <dbReference type="ARBA" id="ARBA00033753"/>
    </source>
</evidence>
<dbReference type="Pfam" id="PF01980">
    <property type="entry name" value="TrmO_N"/>
    <property type="match status" value="1"/>
</dbReference>
<dbReference type="PANTHER" id="PTHR12818:SF0">
    <property type="entry name" value="TRNA (ADENINE(37)-N6)-METHYLTRANSFERASE"/>
    <property type="match status" value="1"/>
</dbReference>
<keyword evidence="5" id="KW-1185">Reference proteome</keyword>
<dbReference type="RefSeq" id="WP_120170238.1">
    <property type="nucleotide sequence ID" value="NZ_MCIB01000036.1"/>
</dbReference>
<dbReference type="AlphaFoldDB" id="A0A419SXR5"/>
<accession>A0A419SXR5</accession>
<dbReference type="InterPro" id="IPR036414">
    <property type="entry name" value="YaeB_N_sf"/>
</dbReference>
<name>A0A419SXR5_9FIRM</name>